<evidence type="ECO:0000256" key="5">
    <source>
        <dbReference type="ARBA" id="ARBA00022692"/>
    </source>
</evidence>
<evidence type="ECO:0000256" key="1">
    <source>
        <dbReference type="ARBA" id="ARBA00004651"/>
    </source>
</evidence>
<evidence type="ECO:0000256" key="2">
    <source>
        <dbReference type="ARBA" id="ARBA00007783"/>
    </source>
</evidence>
<keyword evidence="4" id="KW-1003">Cell membrane</keyword>
<dbReference type="PANTHER" id="PTHR30413:SF10">
    <property type="entry name" value="CAPSULE POLYSACCHARIDE EXPORT INNER-MEMBRANE PROTEIN CTRC"/>
    <property type="match status" value="1"/>
</dbReference>
<evidence type="ECO:0000313" key="11">
    <source>
        <dbReference type="EMBL" id="ABA75801.1"/>
    </source>
</evidence>
<feature type="domain" description="ABC-2 type transporter transmembrane" evidence="10">
    <location>
        <begin position="29"/>
        <end position="223"/>
    </location>
</feature>
<proteinExistence type="inferred from homology"/>
<accession>Q3K8V3</accession>
<dbReference type="GO" id="GO:0015774">
    <property type="term" value="P:polysaccharide transport"/>
    <property type="evidence" value="ECO:0007669"/>
    <property type="project" value="UniProtKB-KW"/>
</dbReference>
<dbReference type="GO" id="GO:0005886">
    <property type="term" value="C:plasma membrane"/>
    <property type="evidence" value="ECO:0007669"/>
    <property type="project" value="UniProtKB-SubCell"/>
</dbReference>
<keyword evidence="6 9" id="KW-1133">Transmembrane helix</keyword>
<keyword evidence="5 9" id="KW-0812">Transmembrane</keyword>
<feature type="transmembrane region" description="Helical" evidence="9">
    <location>
        <begin position="176"/>
        <end position="197"/>
    </location>
</feature>
<dbReference type="GO" id="GO:0140359">
    <property type="term" value="F:ABC-type transporter activity"/>
    <property type="evidence" value="ECO:0007669"/>
    <property type="project" value="InterPro"/>
</dbReference>
<keyword evidence="7" id="KW-0762">Sugar transport</keyword>
<dbReference type="Proteomes" id="UP000002704">
    <property type="component" value="Chromosome"/>
</dbReference>
<dbReference type="PANTHER" id="PTHR30413">
    <property type="entry name" value="INNER MEMBRANE TRANSPORT PERMEASE"/>
    <property type="match status" value="1"/>
</dbReference>
<dbReference type="EMBL" id="CP000094">
    <property type="protein sequence ID" value="ABA75801.1"/>
    <property type="molecule type" value="Genomic_DNA"/>
</dbReference>
<keyword evidence="3" id="KW-0813">Transport</keyword>
<evidence type="ECO:0000313" key="12">
    <source>
        <dbReference type="Proteomes" id="UP000002704"/>
    </source>
</evidence>
<feature type="transmembrane region" description="Helical" evidence="9">
    <location>
        <begin position="41"/>
        <end position="63"/>
    </location>
</feature>
<comment type="similarity">
    <text evidence="2">Belongs to the ABC-2 integral membrane protein family.</text>
</comment>
<name>Q3K8V3_PSEPF</name>
<dbReference type="InterPro" id="IPR013525">
    <property type="entry name" value="ABC2_TM"/>
</dbReference>
<sequence length="265" mass="29962">MTSVTRLFIDSTRALKMWRVWTYLGVQDIKAKFHRSFFGPLWIVLTTGFFVTGVGLIYGLLFGQPVHEFLPYLACGFALWGFIVASITDASATFVRAEGYIKQFSYPKQIYLLRTLISSVIVLLIGIAVVIPVQLFFNEITPLGWLYALPGLALLIMAALGHIAVSAYLGARFRDFPHAMAVMLQMMFFITPIMFPIKLLHEKGLGFIYQFNPLYYLIDVVRHPIIQGELALPENYLYAGVYVLATWVAALLVAYKLDSRVVFLL</sequence>
<evidence type="ECO:0000259" key="10">
    <source>
        <dbReference type="Pfam" id="PF01061"/>
    </source>
</evidence>
<gene>
    <name evidence="11" type="ordered locus">Pfl01_4064</name>
</gene>
<dbReference type="eggNOG" id="COG1682">
    <property type="taxonomic scope" value="Bacteria"/>
</dbReference>
<organism evidence="11 12">
    <name type="scientific">Pseudomonas fluorescens (strain Pf0-1)</name>
    <dbReference type="NCBI Taxonomy" id="205922"/>
    <lineage>
        <taxon>Bacteria</taxon>
        <taxon>Pseudomonadati</taxon>
        <taxon>Pseudomonadota</taxon>
        <taxon>Gammaproteobacteria</taxon>
        <taxon>Pseudomonadales</taxon>
        <taxon>Pseudomonadaceae</taxon>
        <taxon>Pseudomonas</taxon>
    </lineage>
</organism>
<evidence type="ECO:0000256" key="8">
    <source>
        <dbReference type="ARBA" id="ARBA00023136"/>
    </source>
</evidence>
<keyword evidence="8 9" id="KW-0472">Membrane</keyword>
<evidence type="ECO:0000256" key="7">
    <source>
        <dbReference type="ARBA" id="ARBA00023047"/>
    </source>
</evidence>
<dbReference type="KEGG" id="pfo:Pfl01_4064"/>
<comment type="subcellular location">
    <subcellularLocation>
        <location evidence="1">Cell membrane</location>
        <topology evidence="1">Multi-pass membrane protein</topology>
    </subcellularLocation>
</comment>
<dbReference type="GO" id="GO:0015920">
    <property type="term" value="P:lipopolysaccharide transport"/>
    <property type="evidence" value="ECO:0007669"/>
    <property type="project" value="TreeGrafter"/>
</dbReference>
<dbReference type="RefSeq" id="WP_011335360.1">
    <property type="nucleotide sequence ID" value="NC_007492.2"/>
</dbReference>
<feature type="transmembrane region" description="Helical" evidence="9">
    <location>
        <begin position="145"/>
        <end position="169"/>
    </location>
</feature>
<dbReference type="Pfam" id="PF01061">
    <property type="entry name" value="ABC2_membrane"/>
    <property type="match status" value="1"/>
</dbReference>
<dbReference type="AlphaFoldDB" id="Q3K8V3"/>
<feature type="transmembrane region" description="Helical" evidence="9">
    <location>
        <begin position="111"/>
        <end position="133"/>
    </location>
</feature>
<evidence type="ECO:0000256" key="3">
    <source>
        <dbReference type="ARBA" id="ARBA00022448"/>
    </source>
</evidence>
<evidence type="ECO:0000256" key="6">
    <source>
        <dbReference type="ARBA" id="ARBA00022989"/>
    </source>
</evidence>
<keyword evidence="7" id="KW-0625">Polysaccharide transport</keyword>
<feature type="transmembrane region" description="Helical" evidence="9">
    <location>
        <begin position="236"/>
        <end position="255"/>
    </location>
</feature>
<protein>
    <submittedName>
        <fullName evidence="11">Putative ABC-2 transport system, permease protein</fullName>
    </submittedName>
</protein>
<reference evidence="11 12" key="1">
    <citation type="journal article" date="2009" name="Genome Biol.">
        <title>Genomic and genetic analyses of diversity and plant interactions of Pseudomonas fluorescens.</title>
        <authorList>
            <person name="Silby M.W."/>
            <person name="Cerdeno-Tarraga A.M."/>
            <person name="Vernikos G.S."/>
            <person name="Giddens S.R."/>
            <person name="Jackson R.W."/>
            <person name="Preston G.M."/>
            <person name="Zhang X.X."/>
            <person name="Moon C.D."/>
            <person name="Gehrig S.M."/>
            <person name="Godfrey S.A."/>
            <person name="Knight C.G."/>
            <person name="Malone J.G."/>
            <person name="Robinson Z."/>
            <person name="Spiers A.J."/>
            <person name="Harris S."/>
            <person name="Challis G.L."/>
            <person name="Yaxley A.M."/>
            <person name="Harris D."/>
            <person name="Seeger K."/>
            <person name="Murphy L."/>
            <person name="Rutter S."/>
            <person name="Squares R."/>
            <person name="Quail M.A."/>
            <person name="Saunders E."/>
            <person name="Mavromatis K."/>
            <person name="Brettin T.S."/>
            <person name="Bentley S.D."/>
            <person name="Hothersall J."/>
            <person name="Stephens E."/>
            <person name="Thomas C.M."/>
            <person name="Parkhill J."/>
            <person name="Levy S.B."/>
            <person name="Rainey P.B."/>
            <person name="Thomson N.R."/>
        </authorList>
    </citation>
    <scope>NUCLEOTIDE SEQUENCE [LARGE SCALE GENOMIC DNA]</scope>
    <source>
        <strain evidence="11 12">Pf0-1</strain>
    </source>
</reference>
<evidence type="ECO:0000256" key="9">
    <source>
        <dbReference type="SAM" id="Phobius"/>
    </source>
</evidence>
<feature type="transmembrane region" description="Helical" evidence="9">
    <location>
        <begin position="69"/>
        <end position="90"/>
    </location>
</feature>
<dbReference type="HOGENOM" id="CLU_060703_0_0_6"/>
<evidence type="ECO:0000256" key="4">
    <source>
        <dbReference type="ARBA" id="ARBA00022475"/>
    </source>
</evidence>